<proteinExistence type="predicted"/>
<dbReference type="AlphaFoldDB" id="A0AA41Q8N8"/>
<dbReference type="PANTHER" id="PTHR37314">
    <property type="entry name" value="SLR0142 PROTEIN"/>
    <property type="match status" value="1"/>
</dbReference>
<dbReference type="RefSeq" id="WP_235057018.1">
    <property type="nucleotide sequence ID" value="NZ_JAKFHA010000031.1"/>
</dbReference>
<feature type="transmembrane region" description="Helical" evidence="2">
    <location>
        <begin position="215"/>
        <end position="232"/>
    </location>
</feature>
<reference evidence="3" key="1">
    <citation type="submission" date="2022-01" db="EMBL/GenBank/DDBJ databases">
        <title>Genome-Based Taxonomic Classification of the Phylum Actinobacteria.</title>
        <authorList>
            <person name="Gao Y."/>
        </authorList>
    </citation>
    <scope>NUCLEOTIDE SEQUENCE</scope>
    <source>
        <strain evidence="3">KLBMP 8922</strain>
    </source>
</reference>
<feature type="transmembrane region" description="Helical" evidence="2">
    <location>
        <begin position="42"/>
        <end position="66"/>
    </location>
</feature>
<dbReference type="Proteomes" id="UP001165378">
    <property type="component" value="Unassembled WGS sequence"/>
</dbReference>
<evidence type="ECO:0000313" key="4">
    <source>
        <dbReference type="Proteomes" id="UP001165378"/>
    </source>
</evidence>
<gene>
    <name evidence="3" type="ORF">LZ495_34190</name>
</gene>
<dbReference type="InterPro" id="IPR010699">
    <property type="entry name" value="DUF1275"/>
</dbReference>
<feature type="transmembrane region" description="Helical" evidence="2">
    <location>
        <begin position="190"/>
        <end position="209"/>
    </location>
</feature>
<feature type="compositionally biased region" description="Low complexity" evidence="1">
    <location>
        <begin position="245"/>
        <end position="262"/>
    </location>
</feature>
<dbReference type="PANTHER" id="PTHR37314:SF4">
    <property type="entry name" value="UPF0700 TRANSMEMBRANE PROTEIN YOAK"/>
    <property type="match status" value="1"/>
</dbReference>
<feature type="transmembrane region" description="Helical" evidence="2">
    <location>
        <begin position="86"/>
        <end position="106"/>
    </location>
</feature>
<feature type="region of interest" description="Disordered" evidence="1">
    <location>
        <begin position="1"/>
        <end position="34"/>
    </location>
</feature>
<feature type="transmembrane region" description="Helical" evidence="2">
    <location>
        <begin position="144"/>
        <end position="169"/>
    </location>
</feature>
<evidence type="ECO:0000256" key="2">
    <source>
        <dbReference type="SAM" id="Phobius"/>
    </source>
</evidence>
<accession>A0AA41Q8N8</accession>
<feature type="transmembrane region" description="Helical" evidence="2">
    <location>
        <begin position="113"/>
        <end position="132"/>
    </location>
</feature>
<comment type="caution">
    <text evidence="3">The sequence shown here is derived from an EMBL/GenBank/DDBJ whole genome shotgun (WGS) entry which is preliminary data.</text>
</comment>
<keyword evidence="2" id="KW-0472">Membrane</keyword>
<dbReference type="EMBL" id="JAKFHA010000031">
    <property type="protein sequence ID" value="MCF2532242.1"/>
    <property type="molecule type" value="Genomic_DNA"/>
</dbReference>
<name>A0AA41Q8N8_9ACTN</name>
<organism evidence="3 4">
    <name type="scientific">Yinghuangia soli</name>
    <dbReference type="NCBI Taxonomy" id="2908204"/>
    <lineage>
        <taxon>Bacteria</taxon>
        <taxon>Bacillati</taxon>
        <taxon>Actinomycetota</taxon>
        <taxon>Actinomycetes</taxon>
        <taxon>Kitasatosporales</taxon>
        <taxon>Streptomycetaceae</taxon>
        <taxon>Yinghuangia</taxon>
    </lineage>
</organism>
<keyword evidence="2" id="KW-0812">Transmembrane</keyword>
<sequence length="262" mass="26492">MTPDPGTPPGPRPAGPPTPAPPHTGPSPDAPYRTATRRDHTLLLTLAALSGAVDAFAVLCLGHVFAGVMTANIVFIGAATLSGDTATTVHAAAALAGFATGAALAARTTPHHTAPALLGTEMAILAAPVAAWTLTGGHPPAPAVWTALAALAMGIQAAAWGTPSTYFTGTLVGLARTAGLLRRPTTDEQWALGRLAALATGAAAVGLLQHHTPRHAGLAPLILVLAATALAARTRRTEQDKQTDQTDQTDQARQGRQGEQTG</sequence>
<protein>
    <submittedName>
        <fullName evidence="3">DUF1275 domain-containing protein</fullName>
    </submittedName>
</protein>
<dbReference type="Pfam" id="PF06912">
    <property type="entry name" value="DUF1275"/>
    <property type="match status" value="1"/>
</dbReference>
<keyword evidence="2" id="KW-1133">Transmembrane helix</keyword>
<keyword evidence="4" id="KW-1185">Reference proteome</keyword>
<evidence type="ECO:0000256" key="1">
    <source>
        <dbReference type="SAM" id="MobiDB-lite"/>
    </source>
</evidence>
<evidence type="ECO:0000313" key="3">
    <source>
        <dbReference type="EMBL" id="MCF2532242.1"/>
    </source>
</evidence>
<feature type="compositionally biased region" description="Pro residues" evidence="1">
    <location>
        <begin position="1"/>
        <end position="29"/>
    </location>
</feature>
<feature type="compositionally biased region" description="Basic and acidic residues" evidence="1">
    <location>
        <begin position="235"/>
        <end position="244"/>
    </location>
</feature>
<feature type="region of interest" description="Disordered" evidence="1">
    <location>
        <begin position="235"/>
        <end position="262"/>
    </location>
</feature>